<dbReference type="GeneID" id="6346646"/>
<comment type="caution">
    <text evidence="2">The sequence shown here is derived from an EMBL/GenBank/DDBJ whole genome shotgun (WGS) entry which is preliminary data.</text>
</comment>
<feature type="region of interest" description="Disordered" evidence="1">
    <location>
        <begin position="169"/>
        <end position="232"/>
    </location>
</feature>
<organism evidence="2 3">
    <name type="scientific">Pyrenophora tritici-repentis</name>
    <dbReference type="NCBI Taxonomy" id="45151"/>
    <lineage>
        <taxon>Eukaryota</taxon>
        <taxon>Fungi</taxon>
        <taxon>Dikarya</taxon>
        <taxon>Ascomycota</taxon>
        <taxon>Pezizomycotina</taxon>
        <taxon>Dothideomycetes</taxon>
        <taxon>Pleosporomycetidae</taxon>
        <taxon>Pleosporales</taxon>
        <taxon>Pleosporineae</taxon>
        <taxon>Pleosporaceae</taxon>
        <taxon>Pyrenophora</taxon>
    </lineage>
</organism>
<dbReference type="KEGG" id="ptrr:6346646"/>
<dbReference type="EMBL" id="NQIK02000009">
    <property type="protein sequence ID" value="KAF7566553.1"/>
    <property type="molecule type" value="Genomic_DNA"/>
</dbReference>
<accession>A0A316ZZJ6</accession>
<evidence type="ECO:0000256" key="1">
    <source>
        <dbReference type="SAM" id="MobiDB-lite"/>
    </source>
</evidence>
<feature type="region of interest" description="Disordered" evidence="1">
    <location>
        <begin position="344"/>
        <end position="366"/>
    </location>
</feature>
<name>A0A316ZZJ6_9PLEO</name>
<reference evidence="2" key="1">
    <citation type="journal article" date="2018" name="BMC Genomics">
        <title>Comparative genomics of the wheat fungal pathogen Pyrenophora tritici-repentis reveals chromosomal variations and genome plasticity.</title>
        <authorList>
            <person name="Moolhuijzen P."/>
            <person name="See P.T."/>
            <person name="Hane J.K."/>
            <person name="Shi G."/>
            <person name="Liu Z."/>
            <person name="Oliver R.P."/>
            <person name="Moffat C.S."/>
        </authorList>
    </citation>
    <scope>NUCLEOTIDE SEQUENCE [LARGE SCALE GENOMIC DNA]</scope>
    <source>
        <strain evidence="2">M4</strain>
    </source>
</reference>
<feature type="compositionally biased region" description="Basic and acidic residues" evidence="1">
    <location>
        <begin position="348"/>
        <end position="359"/>
    </location>
</feature>
<feature type="compositionally biased region" description="Basic residues" evidence="1">
    <location>
        <begin position="219"/>
        <end position="232"/>
    </location>
</feature>
<dbReference type="Proteomes" id="UP000245464">
    <property type="component" value="Chromosome 9"/>
</dbReference>
<protein>
    <submittedName>
        <fullName evidence="2">Uncharacterized protein</fullName>
    </submittedName>
</protein>
<sequence>MNGQQISNNQSTIIHHIESLGLQTFGKERTDPTAQVRRPVFKHEALVKLYKTELPVLFGLLLRDDGVTLSRKDPNLFDNELDALLLGYGPQVWPKPGHGSREHLREAKEGTRYSFDVEYPRDKTYIKEYLRKIILGKRPTFGAEHYINKNGVYGKFWNPEDMSAEGVTTRRGAAYDETSESDTTKLPSRKRKTCDTTVSPVEGTFNEPSESEDSVLGTKTRRQARKEHAHSPKTHFGTELRLYCRKGQLTTTTPGPTWFRGSLMLTEDISTCEACFNRICEEAQTEYNFMVFQLPEDMSMQDPMRIDRGSSVSETAFQHVRGILQRARRFPGGPPHRSVEVEIGYDADQNREPAEEDRPPSPFIHA</sequence>
<dbReference type="AlphaFoldDB" id="A0A316ZZJ6"/>
<gene>
    <name evidence="2" type="ORF">PtrM4_148730</name>
</gene>
<evidence type="ECO:0000313" key="3">
    <source>
        <dbReference type="Proteomes" id="UP000245464"/>
    </source>
</evidence>
<proteinExistence type="predicted"/>
<evidence type="ECO:0000313" key="2">
    <source>
        <dbReference type="EMBL" id="KAF7566553.1"/>
    </source>
</evidence>
<dbReference type="RefSeq" id="XP_001938696.2">
    <property type="nucleotide sequence ID" value="XM_001938661.2"/>
</dbReference>